<gene>
    <name evidence="2" type="ORF">ALP03_02116</name>
</gene>
<evidence type="ECO:0000313" key="3">
    <source>
        <dbReference type="Proteomes" id="UP000271531"/>
    </source>
</evidence>
<comment type="caution">
    <text evidence="2">The sequence shown here is derived from an EMBL/GenBank/DDBJ whole genome shotgun (WGS) entry which is preliminary data.</text>
</comment>
<protein>
    <submittedName>
        <fullName evidence="2">Multimodular transpeptidase-transglycosylase</fullName>
    </submittedName>
</protein>
<name>A0A3M6H2V0_PSEAJ</name>
<feature type="domain" description="Penicillin-binding C-terminal" evidence="1">
    <location>
        <begin position="2"/>
        <end position="51"/>
    </location>
</feature>
<dbReference type="AlphaFoldDB" id="A0A3M6H2V0"/>
<accession>A0A3M6H2V0</accession>
<evidence type="ECO:0000259" key="1">
    <source>
        <dbReference type="Pfam" id="PF06832"/>
    </source>
</evidence>
<feature type="non-terminal residue" evidence="2">
    <location>
        <position position="1"/>
    </location>
</feature>
<proteinExistence type="predicted"/>
<evidence type="ECO:0000313" key="2">
    <source>
        <dbReference type="EMBL" id="RMV99249.1"/>
    </source>
</evidence>
<organism evidence="2 3">
    <name type="scientific">Pseudomonas amygdali pv. tabaci</name>
    <name type="common">Pseudomonas syringae pv. tabaci</name>
    <dbReference type="NCBI Taxonomy" id="322"/>
    <lineage>
        <taxon>Bacteria</taxon>
        <taxon>Pseudomonadati</taxon>
        <taxon>Pseudomonadota</taxon>
        <taxon>Gammaproteobacteria</taxon>
        <taxon>Pseudomonadales</taxon>
        <taxon>Pseudomonadaceae</taxon>
        <taxon>Pseudomonas</taxon>
        <taxon>Pseudomonas amygdali</taxon>
    </lineage>
</organism>
<dbReference type="Proteomes" id="UP000271531">
    <property type="component" value="Unassembled WGS sequence"/>
</dbReference>
<dbReference type="InterPro" id="IPR009647">
    <property type="entry name" value="PBP_C"/>
</dbReference>
<sequence length="55" mass="6068">GGGSGHRWWFIDGVPLADTDTRQDFTPTLSKPGRYQLSVLDESGQTARVEFSVVE</sequence>
<dbReference type="Pfam" id="PF06832">
    <property type="entry name" value="BiPBP_C"/>
    <property type="match status" value="1"/>
</dbReference>
<dbReference type="EMBL" id="RBVA01000516">
    <property type="protein sequence ID" value="RMV99249.1"/>
    <property type="molecule type" value="Genomic_DNA"/>
</dbReference>
<reference evidence="2 3" key="1">
    <citation type="submission" date="2018-08" db="EMBL/GenBank/DDBJ databases">
        <title>Recombination of ecologically and evolutionarily significant loci maintains genetic cohesion in the Pseudomonas syringae species complex.</title>
        <authorList>
            <person name="Dillon M."/>
            <person name="Thakur S."/>
            <person name="Almeida R.N.D."/>
            <person name="Weir B.S."/>
            <person name="Guttman D.S."/>
        </authorList>
    </citation>
    <scope>NUCLEOTIDE SEQUENCE [LARGE SCALE GENOMIC DNA]</scope>
    <source>
        <strain evidence="2 3">ICMP 4525</strain>
    </source>
</reference>